<protein>
    <recommendedName>
        <fullName evidence="3">Aminoglycoside phosphotransferase domain-containing protein</fullName>
    </recommendedName>
</protein>
<keyword evidence="2" id="KW-1185">Reference proteome</keyword>
<sequence length="430" mass="46715">MSDDGQVPAAEASEALRALMGQLWLPPEPSGEWPVRVAFDHVPPDYRAVERYGVTPDPARARFLVPVAGSTSAAASVSRYNGLRPPKLRLSRALLGAGYRTGLAQLLLRRRLVVSLHADLPNRRIPEFVPTAHLGGILGGALVAGISVREPDPNLKPILQLFHRADGKPAGFAKVGWNDATRTLVTREATSMNLVGDAVPVRVPRVLHHGPWQGRMITVVEPLPQGVRRHPDPDQPLDPSIPLGIAESTGTFTKELADSTYWHELTDQAAAMASSGALGEDVRATAKAITAAMDRIEADHGVTPLRFGRWHGDWAPWNVGRHGSDLWVWDWEHSAPAVPIGFDLINWRFQVAVAMRGLELGQGVADAFRAAREELPGVGVPPEARELVAWLYLCEMFVRICRLRAGGGGWHARIFPESMLGVLAGLRASA</sequence>
<evidence type="ECO:0008006" key="3">
    <source>
        <dbReference type="Google" id="ProtNLM"/>
    </source>
</evidence>
<reference evidence="1" key="1">
    <citation type="submission" date="2021-01" db="EMBL/GenBank/DDBJ databases">
        <title>Whole genome shotgun sequence of Sinosporangium siamense NBRC 109515.</title>
        <authorList>
            <person name="Komaki H."/>
            <person name="Tamura T."/>
        </authorList>
    </citation>
    <scope>NUCLEOTIDE SEQUENCE</scope>
    <source>
        <strain evidence="1">NBRC 109515</strain>
    </source>
</reference>
<evidence type="ECO:0000313" key="1">
    <source>
        <dbReference type="EMBL" id="GII93518.1"/>
    </source>
</evidence>
<name>A0A919RH55_9ACTN</name>
<dbReference type="AlphaFoldDB" id="A0A919RH55"/>
<dbReference type="EMBL" id="BOOW01000023">
    <property type="protein sequence ID" value="GII93518.1"/>
    <property type="molecule type" value="Genomic_DNA"/>
</dbReference>
<comment type="caution">
    <text evidence="1">The sequence shown here is derived from an EMBL/GenBank/DDBJ whole genome shotgun (WGS) entry which is preliminary data.</text>
</comment>
<dbReference type="InterPro" id="IPR011009">
    <property type="entry name" value="Kinase-like_dom_sf"/>
</dbReference>
<gene>
    <name evidence="1" type="ORF">Ssi02_37490</name>
</gene>
<accession>A0A919RH55</accession>
<proteinExistence type="predicted"/>
<dbReference type="SUPFAM" id="SSF56112">
    <property type="entry name" value="Protein kinase-like (PK-like)"/>
    <property type="match status" value="1"/>
</dbReference>
<evidence type="ECO:0000313" key="2">
    <source>
        <dbReference type="Proteomes" id="UP000606172"/>
    </source>
</evidence>
<dbReference type="Proteomes" id="UP000606172">
    <property type="component" value="Unassembled WGS sequence"/>
</dbReference>
<organism evidence="1 2">
    <name type="scientific">Sinosporangium siamense</name>
    <dbReference type="NCBI Taxonomy" id="1367973"/>
    <lineage>
        <taxon>Bacteria</taxon>
        <taxon>Bacillati</taxon>
        <taxon>Actinomycetota</taxon>
        <taxon>Actinomycetes</taxon>
        <taxon>Streptosporangiales</taxon>
        <taxon>Streptosporangiaceae</taxon>
        <taxon>Sinosporangium</taxon>
    </lineage>
</organism>